<organism evidence="3 4">
    <name type="scientific">Leersia perrieri</name>
    <dbReference type="NCBI Taxonomy" id="77586"/>
    <lineage>
        <taxon>Eukaryota</taxon>
        <taxon>Viridiplantae</taxon>
        <taxon>Streptophyta</taxon>
        <taxon>Embryophyta</taxon>
        <taxon>Tracheophyta</taxon>
        <taxon>Spermatophyta</taxon>
        <taxon>Magnoliopsida</taxon>
        <taxon>Liliopsida</taxon>
        <taxon>Poales</taxon>
        <taxon>Poaceae</taxon>
        <taxon>BOP clade</taxon>
        <taxon>Oryzoideae</taxon>
        <taxon>Oryzeae</taxon>
        <taxon>Oryzinae</taxon>
        <taxon>Leersia</taxon>
    </lineage>
</organism>
<feature type="domain" description="F-box protein AT5G49610-like beta-propeller" evidence="2">
    <location>
        <begin position="2"/>
        <end position="151"/>
    </location>
</feature>
<reference evidence="4" key="2">
    <citation type="submission" date="2013-12" db="EMBL/GenBank/DDBJ databases">
        <authorList>
            <person name="Yu Y."/>
            <person name="Lee S."/>
            <person name="de Baynast K."/>
            <person name="Wissotski M."/>
            <person name="Liu L."/>
            <person name="Talag J."/>
            <person name="Goicoechea J."/>
            <person name="Angelova A."/>
            <person name="Jetty R."/>
            <person name="Kudrna D."/>
            <person name="Golser W."/>
            <person name="Rivera L."/>
            <person name="Zhang J."/>
            <person name="Wing R."/>
        </authorList>
    </citation>
    <scope>NUCLEOTIDE SEQUENCE</scope>
</reference>
<sequence length="199" mass="23373">MLDISSPSFSFIDFPEFPLEKDLDIIDGVHCLLSPSDNSAGIYVVYLIETQLYVWLHKLSNNGESNWMLVDTIRLDNFWADQGGQDADKYVRIRAVTKNVGYAFFEWDNGIIYLLDVRARSAQKLYEYDVSLANRPVYMIRPFMMVWPPTFPVLREEGDTHNEPPTRYIYVRDYIIYICFLFSCLTIFNLLLFQLVMFI</sequence>
<keyword evidence="1" id="KW-0472">Membrane</keyword>
<reference evidence="3 4" key="1">
    <citation type="submission" date="2012-08" db="EMBL/GenBank/DDBJ databases">
        <title>Oryza genome evolution.</title>
        <authorList>
            <person name="Wing R.A."/>
        </authorList>
    </citation>
    <scope>NUCLEOTIDE SEQUENCE</scope>
</reference>
<name>A0A0D9VEX4_9ORYZ</name>
<evidence type="ECO:0000256" key="1">
    <source>
        <dbReference type="SAM" id="Phobius"/>
    </source>
</evidence>
<keyword evidence="1" id="KW-0812">Transmembrane</keyword>
<dbReference type="InterPro" id="IPR056594">
    <property type="entry name" value="AT5G49610-like_b-prop"/>
</dbReference>
<dbReference type="EnsemblPlants" id="LPERR02G10580.1">
    <property type="protein sequence ID" value="LPERR02G10580.1"/>
    <property type="gene ID" value="LPERR02G10580"/>
</dbReference>
<dbReference type="PANTHER" id="PTHR33207">
    <property type="entry name" value="F-BOX DOMAIN CONTAINING PROTEIN-RELATED"/>
    <property type="match status" value="1"/>
</dbReference>
<accession>A0A0D9VEX4</accession>
<dbReference type="HOGENOM" id="CLU_1374008_0_0_1"/>
<keyword evidence="1" id="KW-1133">Transmembrane helix</keyword>
<feature type="transmembrane region" description="Helical" evidence="1">
    <location>
        <begin position="174"/>
        <end position="198"/>
    </location>
</feature>
<dbReference type="Gramene" id="LPERR02G10580.1">
    <property type="protein sequence ID" value="LPERR02G10580.1"/>
    <property type="gene ID" value="LPERR02G10580"/>
</dbReference>
<evidence type="ECO:0000313" key="3">
    <source>
        <dbReference type="EnsemblPlants" id="LPERR02G10580.1"/>
    </source>
</evidence>
<proteinExistence type="predicted"/>
<protein>
    <recommendedName>
        <fullName evidence="2">F-box protein AT5G49610-like beta-propeller domain-containing protein</fullName>
    </recommendedName>
</protein>
<keyword evidence="4" id="KW-1185">Reference proteome</keyword>
<reference evidence="3" key="3">
    <citation type="submission" date="2015-04" db="UniProtKB">
        <authorList>
            <consortium name="EnsemblPlants"/>
        </authorList>
    </citation>
    <scope>IDENTIFICATION</scope>
</reference>
<evidence type="ECO:0000313" key="4">
    <source>
        <dbReference type="Proteomes" id="UP000032180"/>
    </source>
</evidence>
<dbReference type="Pfam" id="PF23635">
    <property type="entry name" value="Beta-prop_AT5G49610-like"/>
    <property type="match status" value="1"/>
</dbReference>
<dbReference type="AlphaFoldDB" id="A0A0D9VEX4"/>
<dbReference type="Proteomes" id="UP000032180">
    <property type="component" value="Chromosome 2"/>
</dbReference>
<evidence type="ECO:0000259" key="2">
    <source>
        <dbReference type="Pfam" id="PF23635"/>
    </source>
</evidence>